<dbReference type="InterPro" id="IPR003754">
    <property type="entry name" value="4pyrrol_synth_uPrphyn_synth"/>
</dbReference>
<reference evidence="2" key="2">
    <citation type="submission" date="2022-10" db="EMBL/GenBank/DDBJ databases">
        <authorList>
            <person name="Trinh H.N."/>
        </authorList>
    </citation>
    <scope>NUCLEOTIDE SEQUENCE</scope>
    <source>
        <strain evidence="2">RN2-1</strain>
    </source>
</reference>
<feature type="domain" description="Tetrapyrrole biosynthesis uroporphyrinogen III synthase" evidence="1">
    <location>
        <begin position="3"/>
        <end position="212"/>
    </location>
</feature>
<dbReference type="GO" id="GO:0004852">
    <property type="term" value="F:uroporphyrinogen-III synthase activity"/>
    <property type="evidence" value="ECO:0007669"/>
    <property type="project" value="InterPro"/>
</dbReference>
<evidence type="ECO:0000313" key="2">
    <source>
        <dbReference type="EMBL" id="MCW3474604.1"/>
    </source>
</evidence>
<keyword evidence="3" id="KW-1185">Reference proteome</keyword>
<dbReference type="Proteomes" id="UP001165679">
    <property type="component" value="Unassembled WGS sequence"/>
</dbReference>
<protein>
    <submittedName>
        <fullName evidence="2">Uroporphyrinogen-III synthase</fullName>
    </submittedName>
</protein>
<name>A0AA42CDZ9_9PROT</name>
<dbReference type="InterPro" id="IPR036108">
    <property type="entry name" value="4pyrrol_syn_uPrphyn_synt_sf"/>
</dbReference>
<dbReference type="EMBL" id="JAPDNT010000004">
    <property type="protein sequence ID" value="MCW3474604.1"/>
    <property type="molecule type" value="Genomic_DNA"/>
</dbReference>
<reference evidence="2" key="1">
    <citation type="submission" date="2022-09" db="EMBL/GenBank/DDBJ databases">
        <title>Rhodovastum sp. nov. RN2-1 isolated from soil in Seongnam, South Korea.</title>
        <authorList>
            <person name="Le N.T."/>
        </authorList>
    </citation>
    <scope>NUCLEOTIDE SEQUENCE</scope>
    <source>
        <strain evidence="2">RN2-1</strain>
    </source>
</reference>
<sequence>MQRVAAMGLHPVAAPVLEIAPLAPRLPPARTLQALLVTSGNALPALPAAYHGLTLLAVGDATARRATEAGFTLVHSAGRDAVALALLTTRLCDPAGAALLLAAGRGQGTGLAARLRATGFTLIRRSVYAAYPAAALPDAACAALMQGGLRSALFFSPACAHAFVSLLQAALPAKLVERIEALAISEPTAAALAPLPWRRIRVASNPNQDELLALLR</sequence>
<dbReference type="Gene3D" id="3.40.50.10090">
    <property type="match status" value="2"/>
</dbReference>
<dbReference type="AlphaFoldDB" id="A0AA42CDZ9"/>
<gene>
    <name evidence="2" type="ORF">OL599_08395</name>
</gene>
<accession>A0AA42CDZ9</accession>
<dbReference type="Pfam" id="PF02602">
    <property type="entry name" value="HEM4"/>
    <property type="match status" value="1"/>
</dbReference>
<evidence type="ECO:0000259" key="1">
    <source>
        <dbReference type="Pfam" id="PF02602"/>
    </source>
</evidence>
<organism evidence="2 3">
    <name type="scientific">Limobrevibacterium gyesilva</name>
    <dbReference type="NCBI Taxonomy" id="2991712"/>
    <lineage>
        <taxon>Bacteria</taxon>
        <taxon>Pseudomonadati</taxon>
        <taxon>Pseudomonadota</taxon>
        <taxon>Alphaproteobacteria</taxon>
        <taxon>Acetobacterales</taxon>
        <taxon>Acetobacteraceae</taxon>
        <taxon>Limobrevibacterium</taxon>
    </lineage>
</organism>
<dbReference type="GO" id="GO:0033014">
    <property type="term" value="P:tetrapyrrole biosynthetic process"/>
    <property type="evidence" value="ECO:0007669"/>
    <property type="project" value="InterPro"/>
</dbReference>
<dbReference type="SUPFAM" id="SSF69618">
    <property type="entry name" value="HemD-like"/>
    <property type="match status" value="1"/>
</dbReference>
<dbReference type="RefSeq" id="WP_264713245.1">
    <property type="nucleotide sequence ID" value="NZ_JAPDNT010000004.1"/>
</dbReference>
<evidence type="ECO:0000313" key="3">
    <source>
        <dbReference type="Proteomes" id="UP001165679"/>
    </source>
</evidence>
<proteinExistence type="predicted"/>
<comment type="caution">
    <text evidence="2">The sequence shown here is derived from an EMBL/GenBank/DDBJ whole genome shotgun (WGS) entry which is preliminary data.</text>
</comment>